<dbReference type="eggNOG" id="COG1079">
    <property type="taxonomic scope" value="Bacteria"/>
</dbReference>
<dbReference type="PANTHER" id="PTHR43370:SF1">
    <property type="entry name" value="GUANOSINE ABC TRANSPORTER PERMEASE PROTEIN NUPQ"/>
    <property type="match status" value="1"/>
</dbReference>
<sequence>MELLSYLLATDLRMAAPILIAALGLLFMEKSGVVNIGCEGMMLFGTFFGVFFARLSGSPWIGLLFAGMTGMVIGLFFAFIVVTLRANQIVTGIALNIIAQGATSTLNRLIFGVSSQAANAPGFEVVPIPLLSKIPVIGDSLFNQMGPIYLALLLVPLIRWFMMKTTMGLKIRAVGEHPHSADTAGINVRSVRYGSILAGSFLVGAAGGFLSLGILSLFSENMVSGRGYIALAVIIFGKWNSWGVLAAALVFGLGDAVQIKMQTAGSSIPYQFLMMLPYILTILALSGFVGKAESPAASGKPFRNDEL</sequence>
<dbReference type="STRING" id="573413.Spirs_1055"/>
<dbReference type="OrthoDB" id="9792579at2"/>
<feature type="transmembrane region" description="Helical" evidence="6">
    <location>
        <begin position="6"/>
        <end position="26"/>
    </location>
</feature>
<dbReference type="Pfam" id="PF02653">
    <property type="entry name" value="BPD_transp_2"/>
    <property type="match status" value="1"/>
</dbReference>
<proteinExistence type="predicted"/>
<evidence type="ECO:0000256" key="3">
    <source>
        <dbReference type="ARBA" id="ARBA00022692"/>
    </source>
</evidence>
<feature type="transmembrane region" description="Helical" evidence="6">
    <location>
        <begin position="89"/>
        <end position="111"/>
    </location>
</feature>
<accession>E1R0T9</accession>
<evidence type="ECO:0000256" key="6">
    <source>
        <dbReference type="SAM" id="Phobius"/>
    </source>
</evidence>
<feature type="transmembrane region" description="Helical" evidence="6">
    <location>
        <begin position="196"/>
        <end position="216"/>
    </location>
</feature>
<evidence type="ECO:0000256" key="4">
    <source>
        <dbReference type="ARBA" id="ARBA00022989"/>
    </source>
</evidence>
<comment type="subcellular location">
    <subcellularLocation>
        <location evidence="1">Cell membrane</location>
        <topology evidence="1">Multi-pass membrane protein</topology>
    </subcellularLocation>
</comment>
<evidence type="ECO:0000256" key="5">
    <source>
        <dbReference type="ARBA" id="ARBA00023136"/>
    </source>
</evidence>
<dbReference type="EMBL" id="CP002116">
    <property type="protein sequence ID" value="ADK80188.1"/>
    <property type="molecule type" value="Genomic_DNA"/>
</dbReference>
<reference evidence="7 8" key="1">
    <citation type="journal article" date="2010" name="Stand. Genomic Sci.">
        <title>Complete genome sequence of Spirochaeta smaragdinae type strain (SEBR 4228).</title>
        <authorList>
            <person name="Mavromatis K."/>
            <person name="Yasawong M."/>
            <person name="Chertkov O."/>
            <person name="Lapidus A."/>
            <person name="Lucas S."/>
            <person name="Nolan M."/>
            <person name="Del Rio T.G."/>
            <person name="Tice H."/>
            <person name="Cheng J.F."/>
            <person name="Pitluck S."/>
            <person name="Liolios K."/>
            <person name="Ivanova N."/>
            <person name="Tapia R."/>
            <person name="Han C."/>
            <person name="Bruce D."/>
            <person name="Goodwin L."/>
            <person name="Pati A."/>
            <person name="Chen A."/>
            <person name="Palaniappan K."/>
            <person name="Land M."/>
            <person name="Hauser L."/>
            <person name="Chang Y.J."/>
            <person name="Jeffries C.D."/>
            <person name="Detter J.C."/>
            <person name="Rohde M."/>
            <person name="Brambilla E."/>
            <person name="Spring S."/>
            <person name="Goker M."/>
            <person name="Sikorski J."/>
            <person name="Woyke T."/>
            <person name="Bristow J."/>
            <person name="Eisen J.A."/>
            <person name="Markowitz V."/>
            <person name="Hugenholtz P."/>
            <person name="Klenk H.P."/>
            <person name="Kyrpides N.C."/>
        </authorList>
    </citation>
    <scope>NUCLEOTIDE SEQUENCE [LARGE SCALE GENOMIC DNA]</scope>
    <source>
        <strain evidence="8">DSM 11293 / JCM 15392 / SEBR 4228</strain>
    </source>
</reference>
<dbReference type="Proteomes" id="UP000002318">
    <property type="component" value="Chromosome"/>
</dbReference>
<feature type="transmembrane region" description="Helical" evidence="6">
    <location>
        <begin position="33"/>
        <end position="54"/>
    </location>
</feature>
<evidence type="ECO:0000256" key="1">
    <source>
        <dbReference type="ARBA" id="ARBA00004651"/>
    </source>
</evidence>
<dbReference type="AlphaFoldDB" id="E1R0T9"/>
<dbReference type="HOGENOM" id="CLU_040769_1_0_12"/>
<feature type="transmembrane region" description="Helical" evidence="6">
    <location>
        <begin position="228"/>
        <end position="251"/>
    </location>
</feature>
<keyword evidence="4 6" id="KW-1133">Transmembrane helix</keyword>
<keyword evidence="8" id="KW-1185">Reference proteome</keyword>
<feature type="transmembrane region" description="Helical" evidence="6">
    <location>
        <begin position="272"/>
        <end position="290"/>
    </location>
</feature>
<gene>
    <name evidence="7" type="ordered locus">Spirs_1055</name>
</gene>
<dbReference type="RefSeq" id="WP_013253652.1">
    <property type="nucleotide sequence ID" value="NC_014364.1"/>
</dbReference>
<evidence type="ECO:0000313" key="7">
    <source>
        <dbReference type="EMBL" id="ADK80188.1"/>
    </source>
</evidence>
<name>E1R0T9_SEDSS</name>
<organism evidence="7 8">
    <name type="scientific">Sediminispirochaeta smaragdinae (strain DSM 11293 / JCM 15392 / SEBR 4228)</name>
    <name type="common">Spirochaeta smaragdinae</name>
    <dbReference type="NCBI Taxonomy" id="573413"/>
    <lineage>
        <taxon>Bacteria</taxon>
        <taxon>Pseudomonadati</taxon>
        <taxon>Spirochaetota</taxon>
        <taxon>Spirochaetia</taxon>
        <taxon>Spirochaetales</taxon>
        <taxon>Spirochaetaceae</taxon>
        <taxon>Sediminispirochaeta</taxon>
    </lineage>
</organism>
<dbReference type="PANTHER" id="PTHR43370">
    <property type="entry name" value="SUGAR ABC TRANSPORTER INTEGRAL MEMBRANE PROTEIN-RELATED"/>
    <property type="match status" value="1"/>
</dbReference>
<keyword evidence="5 6" id="KW-0472">Membrane</keyword>
<dbReference type="GO" id="GO:0022857">
    <property type="term" value="F:transmembrane transporter activity"/>
    <property type="evidence" value="ECO:0007669"/>
    <property type="project" value="InterPro"/>
</dbReference>
<dbReference type="CDD" id="cd06580">
    <property type="entry name" value="TM_PBP1_transp_TpRbsC_like"/>
    <property type="match status" value="1"/>
</dbReference>
<dbReference type="KEGG" id="ssm:Spirs_1055"/>
<feature type="transmembrane region" description="Helical" evidence="6">
    <location>
        <begin position="141"/>
        <end position="162"/>
    </location>
</feature>
<evidence type="ECO:0000256" key="2">
    <source>
        <dbReference type="ARBA" id="ARBA00022475"/>
    </source>
</evidence>
<evidence type="ECO:0000313" key="8">
    <source>
        <dbReference type="Proteomes" id="UP000002318"/>
    </source>
</evidence>
<keyword evidence="2" id="KW-1003">Cell membrane</keyword>
<keyword evidence="3 6" id="KW-0812">Transmembrane</keyword>
<protein>
    <submittedName>
        <fullName evidence="7">Inner-membrane translocator</fullName>
    </submittedName>
</protein>
<feature type="transmembrane region" description="Helical" evidence="6">
    <location>
        <begin position="60"/>
        <end position="82"/>
    </location>
</feature>
<dbReference type="GO" id="GO:0005886">
    <property type="term" value="C:plasma membrane"/>
    <property type="evidence" value="ECO:0007669"/>
    <property type="project" value="UniProtKB-SubCell"/>
</dbReference>
<dbReference type="InterPro" id="IPR001851">
    <property type="entry name" value="ABC_transp_permease"/>
</dbReference>